<evidence type="ECO:0000256" key="6">
    <source>
        <dbReference type="ARBA" id="ARBA00022917"/>
    </source>
</evidence>
<dbReference type="GO" id="GO:0043043">
    <property type="term" value="P:peptide biosynthetic process"/>
    <property type="evidence" value="ECO:0007669"/>
    <property type="project" value="InterPro"/>
</dbReference>
<evidence type="ECO:0000313" key="13">
    <source>
        <dbReference type="Proteomes" id="UP000280417"/>
    </source>
</evidence>
<dbReference type="PROSITE" id="PS01275">
    <property type="entry name" value="EFP"/>
    <property type="match status" value="1"/>
</dbReference>
<dbReference type="FunFam" id="2.40.50.140:FF:000004">
    <property type="entry name" value="Elongation factor P"/>
    <property type="match status" value="1"/>
</dbReference>
<feature type="domain" description="Elongation factor P C-terminal" evidence="10">
    <location>
        <begin position="129"/>
        <end position="184"/>
    </location>
</feature>
<comment type="subcellular location">
    <subcellularLocation>
        <location evidence="1 7">Cytoplasm</location>
    </subcellularLocation>
</comment>
<dbReference type="InterPro" id="IPR020599">
    <property type="entry name" value="Transl_elong_fac_P/YeiP"/>
</dbReference>
<dbReference type="Pfam" id="PF09285">
    <property type="entry name" value="Elong-fact-P_C"/>
    <property type="match status" value="1"/>
</dbReference>
<dbReference type="InterPro" id="IPR013185">
    <property type="entry name" value="Transl_elong_KOW-like"/>
</dbReference>
<dbReference type="PIRSF" id="PIRSF005901">
    <property type="entry name" value="EF-P"/>
    <property type="match status" value="1"/>
</dbReference>
<evidence type="ECO:0000256" key="8">
    <source>
        <dbReference type="NCBIfam" id="TIGR00038"/>
    </source>
</evidence>
<dbReference type="UniPathway" id="UPA00345"/>
<dbReference type="InterPro" id="IPR015365">
    <property type="entry name" value="Elong-fact-P_C"/>
</dbReference>
<dbReference type="InterPro" id="IPR011768">
    <property type="entry name" value="Transl_elongation_fac_P"/>
</dbReference>
<dbReference type="CDD" id="cd05794">
    <property type="entry name" value="S1_EF-P_repeat_2"/>
    <property type="match status" value="1"/>
</dbReference>
<protein>
    <recommendedName>
        <fullName evidence="7 8">Elongation factor P</fullName>
        <shortName evidence="7">EF-P</shortName>
    </recommendedName>
</protein>
<evidence type="ECO:0000256" key="7">
    <source>
        <dbReference type="HAMAP-Rule" id="MF_00141"/>
    </source>
</evidence>
<dbReference type="InterPro" id="IPR013852">
    <property type="entry name" value="Transl_elong_P/YeiP_CS"/>
</dbReference>
<dbReference type="Pfam" id="PF08207">
    <property type="entry name" value="EFP_N"/>
    <property type="match status" value="1"/>
</dbReference>
<dbReference type="Gene3D" id="2.30.30.30">
    <property type="match status" value="1"/>
</dbReference>
<proteinExistence type="inferred from homology"/>
<accession>A0A662DN22</accession>
<keyword evidence="5 7" id="KW-0251">Elongation factor</keyword>
<dbReference type="SUPFAM" id="SSF50104">
    <property type="entry name" value="Translation proteins SH3-like domain"/>
    <property type="match status" value="1"/>
</dbReference>
<evidence type="ECO:0000259" key="11">
    <source>
        <dbReference type="SMART" id="SM01185"/>
    </source>
</evidence>
<dbReference type="HAMAP" id="MF_00141">
    <property type="entry name" value="EF_P"/>
    <property type="match status" value="1"/>
</dbReference>
<dbReference type="FunFam" id="2.40.50.140:FF:000009">
    <property type="entry name" value="Elongation factor P"/>
    <property type="match status" value="1"/>
</dbReference>
<comment type="function">
    <text evidence="7">Involved in peptide bond synthesis. Stimulates efficient translation and peptide-bond synthesis on native or reconstituted 70S ribosomes in vitro. Probably functions indirectly by altering the affinity of the ribosome for aminoacyl-tRNA, thus increasing their reactivity as acceptors for peptidyl transferase.</text>
</comment>
<comment type="similarity">
    <text evidence="3 7 9">Belongs to the elongation factor P family.</text>
</comment>
<dbReference type="Pfam" id="PF01132">
    <property type="entry name" value="EFP"/>
    <property type="match status" value="1"/>
</dbReference>
<evidence type="ECO:0000256" key="4">
    <source>
        <dbReference type="ARBA" id="ARBA00022490"/>
    </source>
</evidence>
<dbReference type="SUPFAM" id="SSF50249">
    <property type="entry name" value="Nucleic acid-binding proteins"/>
    <property type="match status" value="2"/>
</dbReference>
<dbReference type="SMART" id="SM00841">
    <property type="entry name" value="Elong-fact-P_C"/>
    <property type="match status" value="1"/>
</dbReference>
<keyword evidence="6 7" id="KW-0648">Protein biosynthesis</keyword>
<evidence type="ECO:0000256" key="1">
    <source>
        <dbReference type="ARBA" id="ARBA00004496"/>
    </source>
</evidence>
<dbReference type="GO" id="GO:0003746">
    <property type="term" value="F:translation elongation factor activity"/>
    <property type="evidence" value="ECO:0007669"/>
    <property type="project" value="UniProtKB-UniRule"/>
</dbReference>
<evidence type="ECO:0000313" key="12">
    <source>
        <dbReference type="EMBL" id="RLE15529.1"/>
    </source>
</evidence>
<dbReference type="PANTHER" id="PTHR30053:SF12">
    <property type="entry name" value="ELONGATION FACTOR P (EF-P) FAMILY PROTEIN"/>
    <property type="match status" value="1"/>
</dbReference>
<dbReference type="EMBL" id="QMQA01000001">
    <property type="protein sequence ID" value="RLE15529.1"/>
    <property type="molecule type" value="Genomic_DNA"/>
</dbReference>
<name>A0A662DN22_UNCAE</name>
<comment type="caution">
    <text evidence="12">The sequence shown here is derived from an EMBL/GenBank/DDBJ whole genome shotgun (WGS) entry which is preliminary data.</text>
</comment>
<dbReference type="InterPro" id="IPR014722">
    <property type="entry name" value="Rib_uL2_dom2"/>
</dbReference>
<dbReference type="Gene3D" id="2.40.50.140">
    <property type="entry name" value="Nucleic acid-binding proteins"/>
    <property type="match status" value="2"/>
</dbReference>
<reference evidence="12 13" key="1">
    <citation type="submission" date="2018-06" db="EMBL/GenBank/DDBJ databases">
        <title>Extensive metabolic versatility and redundancy in microbially diverse, dynamic hydrothermal sediments.</title>
        <authorList>
            <person name="Dombrowski N."/>
            <person name="Teske A."/>
            <person name="Baker B.J."/>
        </authorList>
    </citation>
    <scope>NUCLEOTIDE SEQUENCE [LARGE SCALE GENOMIC DNA]</scope>
    <source>
        <strain evidence="12">B3_G15</strain>
    </source>
</reference>
<keyword evidence="4 7" id="KW-0963">Cytoplasm</keyword>
<evidence type="ECO:0000259" key="10">
    <source>
        <dbReference type="SMART" id="SM00841"/>
    </source>
</evidence>
<dbReference type="SMART" id="SM01185">
    <property type="entry name" value="EFP"/>
    <property type="match status" value="1"/>
</dbReference>
<sequence length="185" mass="21344">MIQANDLREGMTIDIDGTLYVVEEFQHVKRARGGAFVRTRLKNLFTSQVLRKVFQPEEKIKDAFIEQKPAQYLYRQGDTFNFMDLETFEEKTLHKDQISDKVFFLKENLEVNLQIYEGKIIGIELPIFVEMEVKKAEPGLKGDTVSSATKQVTVESGYKLQVPIFINEGDIIRIDTRTGEYVGKK</sequence>
<dbReference type="CDD" id="cd04470">
    <property type="entry name" value="S1_EF-P_repeat_1"/>
    <property type="match status" value="1"/>
</dbReference>
<dbReference type="NCBIfam" id="TIGR00038">
    <property type="entry name" value="efp"/>
    <property type="match status" value="1"/>
</dbReference>
<comment type="pathway">
    <text evidence="2 7">Protein biosynthesis; polypeptide chain elongation.</text>
</comment>
<dbReference type="FunFam" id="2.30.30.30:FF:000003">
    <property type="entry name" value="Elongation factor P"/>
    <property type="match status" value="1"/>
</dbReference>
<gene>
    <name evidence="7 12" type="primary">efp</name>
    <name evidence="12" type="ORF">DRJ04_00095</name>
</gene>
<evidence type="ECO:0000256" key="3">
    <source>
        <dbReference type="ARBA" id="ARBA00009479"/>
    </source>
</evidence>
<dbReference type="InterPro" id="IPR008991">
    <property type="entry name" value="Translation_prot_SH3-like_sf"/>
</dbReference>
<dbReference type="GO" id="GO:0005829">
    <property type="term" value="C:cytosol"/>
    <property type="evidence" value="ECO:0007669"/>
    <property type="project" value="UniProtKB-ARBA"/>
</dbReference>
<organism evidence="12 13">
    <name type="scientific">Aerophobetes bacterium</name>
    <dbReference type="NCBI Taxonomy" id="2030807"/>
    <lineage>
        <taxon>Bacteria</taxon>
        <taxon>Candidatus Aerophobota</taxon>
    </lineage>
</organism>
<dbReference type="NCBIfam" id="NF001810">
    <property type="entry name" value="PRK00529.1"/>
    <property type="match status" value="1"/>
</dbReference>
<feature type="domain" description="Translation elongation factor P/YeiP central" evidence="11">
    <location>
        <begin position="67"/>
        <end position="121"/>
    </location>
</feature>
<evidence type="ECO:0000256" key="9">
    <source>
        <dbReference type="RuleBase" id="RU004389"/>
    </source>
</evidence>
<dbReference type="InterPro" id="IPR001059">
    <property type="entry name" value="Transl_elong_P/YeiP_cen"/>
</dbReference>
<evidence type="ECO:0000256" key="5">
    <source>
        <dbReference type="ARBA" id="ARBA00022768"/>
    </source>
</evidence>
<dbReference type="PANTHER" id="PTHR30053">
    <property type="entry name" value="ELONGATION FACTOR P"/>
    <property type="match status" value="1"/>
</dbReference>
<evidence type="ECO:0000256" key="2">
    <source>
        <dbReference type="ARBA" id="ARBA00004815"/>
    </source>
</evidence>
<dbReference type="AlphaFoldDB" id="A0A662DN22"/>
<dbReference type="InterPro" id="IPR012340">
    <property type="entry name" value="NA-bd_OB-fold"/>
</dbReference>
<dbReference type="Proteomes" id="UP000280417">
    <property type="component" value="Unassembled WGS sequence"/>
</dbReference>